<comment type="caution">
    <text evidence="1">The sequence shown here is derived from an EMBL/GenBank/DDBJ whole genome shotgun (WGS) entry which is preliminary data.</text>
</comment>
<reference evidence="1 2" key="1">
    <citation type="journal article" date="2018" name="Mol. Genet. Genomics">
        <title>The red deer Cervus elaphus genome CerEla1.0: sequencing, annotating, genes, and chromosomes.</title>
        <authorList>
            <person name="Bana N.A."/>
            <person name="Nyiri A."/>
            <person name="Nagy J."/>
            <person name="Frank K."/>
            <person name="Nagy T."/>
            <person name="Steger V."/>
            <person name="Schiller M."/>
            <person name="Lakatos P."/>
            <person name="Sugar L."/>
            <person name="Horn P."/>
            <person name="Barta E."/>
            <person name="Orosz L."/>
        </authorList>
    </citation>
    <scope>NUCLEOTIDE SEQUENCE [LARGE SCALE GENOMIC DNA]</scope>
    <source>
        <strain evidence="1">Hungarian</strain>
    </source>
</reference>
<evidence type="ECO:0000313" key="1">
    <source>
        <dbReference type="EMBL" id="OWK04586.1"/>
    </source>
</evidence>
<sequence>MSSSWSVLSPAYSSSIWPTNRHQRSIWHLELIPITDCYRPVVSEFGYKREKLEGPGPNIFKTTQCCGSIFYLQLTPSSSDDTVIMSSFSFSFI</sequence>
<dbReference type="EMBL" id="MKHE01000020">
    <property type="protein sequence ID" value="OWK04586.1"/>
    <property type="molecule type" value="Genomic_DNA"/>
</dbReference>
<accession>A0A212CEZ1</accession>
<name>A0A212CEZ1_CEREH</name>
<dbReference type="AlphaFoldDB" id="A0A212CEZ1"/>
<proteinExistence type="predicted"/>
<gene>
    <name evidence="1" type="ORF">Celaphus_00002093</name>
</gene>
<dbReference type="Proteomes" id="UP000242450">
    <property type="component" value="Chromosome 20"/>
</dbReference>
<keyword evidence="2" id="KW-1185">Reference proteome</keyword>
<evidence type="ECO:0000313" key="2">
    <source>
        <dbReference type="Proteomes" id="UP000242450"/>
    </source>
</evidence>
<protein>
    <submittedName>
        <fullName evidence="1">Uncharacterized protein</fullName>
    </submittedName>
</protein>
<organism evidence="1 2">
    <name type="scientific">Cervus elaphus hippelaphus</name>
    <name type="common">European red deer</name>
    <dbReference type="NCBI Taxonomy" id="46360"/>
    <lineage>
        <taxon>Eukaryota</taxon>
        <taxon>Metazoa</taxon>
        <taxon>Chordata</taxon>
        <taxon>Craniata</taxon>
        <taxon>Vertebrata</taxon>
        <taxon>Euteleostomi</taxon>
        <taxon>Mammalia</taxon>
        <taxon>Eutheria</taxon>
        <taxon>Laurasiatheria</taxon>
        <taxon>Artiodactyla</taxon>
        <taxon>Ruminantia</taxon>
        <taxon>Pecora</taxon>
        <taxon>Cervidae</taxon>
        <taxon>Cervinae</taxon>
        <taxon>Cervus</taxon>
    </lineage>
</organism>